<dbReference type="GO" id="GO:0016787">
    <property type="term" value="F:hydrolase activity"/>
    <property type="evidence" value="ECO:0007669"/>
    <property type="project" value="UniProtKB-KW"/>
</dbReference>
<keyword evidence="2" id="KW-0378">Hydrolase</keyword>
<proteinExistence type="predicted"/>
<dbReference type="Proteomes" id="UP000640274">
    <property type="component" value="Unassembled WGS sequence"/>
</dbReference>
<sequence>MSKAILKKSLKRLLIAAASLLALIVLFFVIVYTVDVVSSKSEAKKIESYGQLVPVDGKQMNVLIEGNGDDTIVLIPGFGTAAPALDFKPLIEQLSPTNKVVVVEPFGYGLSDETDKERTTENIASEIHEALQQLHINRYTLMGHSIAGIYSLQYVNQYPDEIKAFVGIDTSVPNQVGSDDEIPIESIGTLKKMGIFRLVNKLQGDIYVGLPFDEKTKEQMGYISNKNLNNDTTLNEMKHFNDNFEAAKQQVFPKQLPLLIFVQKNNTEQLDWIALHEEQIKQSDRGKLVLLDGDHYLHHTLSKEIAEGYKQFMQDQNIK</sequence>
<evidence type="ECO:0000313" key="3">
    <source>
        <dbReference type="Proteomes" id="UP000640274"/>
    </source>
</evidence>
<dbReference type="RefSeq" id="WP_199020126.1">
    <property type="nucleotide sequence ID" value="NZ_JAELUP010000077.1"/>
</dbReference>
<keyword evidence="3" id="KW-1185">Reference proteome</keyword>
<dbReference type="Gene3D" id="3.40.50.1820">
    <property type="entry name" value="alpha/beta hydrolase"/>
    <property type="match status" value="1"/>
</dbReference>
<accession>A0A934J6E6</accession>
<evidence type="ECO:0000259" key="1">
    <source>
        <dbReference type="Pfam" id="PF00561"/>
    </source>
</evidence>
<dbReference type="PANTHER" id="PTHR43798">
    <property type="entry name" value="MONOACYLGLYCEROL LIPASE"/>
    <property type="match status" value="1"/>
</dbReference>
<dbReference type="InterPro" id="IPR050266">
    <property type="entry name" value="AB_hydrolase_sf"/>
</dbReference>
<dbReference type="SUPFAM" id="SSF53474">
    <property type="entry name" value="alpha/beta-Hydrolases"/>
    <property type="match status" value="1"/>
</dbReference>
<protein>
    <submittedName>
        <fullName evidence="2">Alpha/beta hydrolase</fullName>
    </submittedName>
</protein>
<comment type="caution">
    <text evidence="2">The sequence shown here is derived from an EMBL/GenBank/DDBJ whole genome shotgun (WGS) entry which is preliminary data.</text>
</comment>
<dbReference type="Pfam" id="PF00561">
    <property type="entry name" value="Abhydrolase_1"/>
    <property type="match status" value="1"/>
</dbReference>
<dbReference type="EMBL" id="JAELUP010000077">
    <property type="protein sequence ID" value="MBJ6362584.1"/>
    <property type="molecule type" value="Genomic_DNA"/>
</dbReference>
<dbReference type="AlphaFoldDB" id="A0A934J6E6"/>
<reference evidence="2" key="1">
    <citation type="submission" date="2020-12" db="EMBL/GenBank/DDBJ databases">
        <authorList>
            <person name="Huq M.A."/>
        </authorList>
    </citation>
    <scope>NUCLEOTIDE SEQUENCE</scope>
    <source>
        <strain evidence="2">MAHUQ-46</strain>
    </source>
</reference>
<organism evidence="2 3">
    <name type="scientific">Paenibacillus roseus</name>
    <dbReference type="NCBI Taxonomy" id="2798579"/>
    <lineage>
        <taxon>Bacteria</taxon>
        <taxon>Bacillati</taxon>
        <taxon>Bacillota</taxon>
        <taxon>Bacilli</taxon>
        <taxon>Bacillales</taxon>
        <taxon>Paenibacillaceae</taxon>
        <taxon>Paenibacillus</taxon>
    </lineage>
</organism>
<dbReference type="GO" id="GO:0016020">
    <property type="term" value="C:membrane"/>
    <property type="evidence" value="ECO:0007669"/>
    <property type="project" value="TreeGrafter"/>
</dbReference>
<name>A0A934J6E6_9BACL</name>
<feature type="domain" description="AB hydrolase-1" evidence="1">
    <location>
        <begin position="71"/>
        <end position="175"/>
    </location>
</feature>
<dbReference type="InterPro" id="IPR029058">
    <property type="entry name" value="AB_hydrolase_fold"/>
</dbReference>
<dbReference type="PANTHER" id="PTHR43798:SF33">
    <property type="entry name" value="HYDROLASE, PUTATIVE (AFU_ORTHOLOGUE AFUA_2G14860)-RELATED"/>
    <property type="match status" value="1"/>
</dbReference>
<dbReference type="InterPro" id="IPR000073">
    <property type="entry name" value="AB_hydrolase_1"/>
</dbReference>
<evidence type="ECO:0000313" key="2">
    <source>
        <dbReference type="EMBL" id="MBJ6362584.1"/>
    </source>
</evidence>
<gene>
    <name evidence="2" type="ORF">JFN88_15220</name>
</gene>